<dbReference type="PROSITE" id="PS50106">
    <property type="entry name" value="PDZ"/>
    <property type="match status" value="11"/>
</dbReference>
<evidence type="ECO:0000313" key="11">
    <source>
        <dbReference type="Ensembl" id="ENSJHYP00000003410.1"/>
    </source>
</evidence>
<feature type="domain" description="PDZ" evidence="10">
    <location>
        <begin position="1300"/>
        <end position="1383"/>
    </location>
</feature>
<dbReference type="CDD" id="cd06689">
    <property type="entry name" value="PDZ1_MUPP1-like"/>
    <property type="match status" value="1"/>
</dbReference>
<feature type="domain" description="PDZ" evidence="10">
    <location>
        <begin position="1541"/>
        <end position="1627"/>
    </location>
</feature>
<dbReference type="CDD" id="cd06791">
    <property type="entry name" value="PDZ3_MUPP1-like"/>
    <property type="match status" value="1"/>
</dbReference>
<evidence type="ECO:0000256" key="6">
    <source>
        <dbReference type="ARBA" id="ARBA00022737"/>
    </source>
</evidence>
<dbReference type="CDD" id="cd06672">
    <property type="entry name" value="PDZ8_MUPP1-PDZ7_PATJ-PDZ2_INAD-like"/>
    <property type="match status" value="1"/>
</dbReference>
<reference evidence="11" key="2">
    <citation type="submission" date="2025-09" db="UniProtKB">
        <authorList>
            <consortium name="Ensembl"/>
        </authorList>
    </citation>
    <scope>IDENTIFICATION</scope>
</reference>
<dbReference type="FunFam" id="2.30.42.10:FF:000110">
    <property type="entry name" value="multiple PDZ domain protein isoform X2"/>
    <property type="match status" value="1"/>
</dbReference>
<feature type="domain" description="PDZ" evidence="10">
    <location>
        <begin position="932"/>
        <end position="1024"/>
    </location>
</feature>
<dbReference type="CDD" id="cd06675">
    <property type="entry name" value="PDZ12_MUPP1-like"/>
    <property type="match status" value="1"/>
</dbReference>
<feature type="domain" description="PDZ" evidence="10">
    <location>
        <begin position="1396"/>
        <end position="1478"/>
    </location>
</feature>
<dbReference type="CDD" id="cd06676">
    <property type="entry name" value="PDZ13_MUPP1-like"/>
    <property type="match status" value="1"/>
</dbReference>
<dbReference type="PANTHER" id="PTHR19964">
    <property type="entry name" value="MULTIPLE PDZ DOMAIN PROTEIN"/>
    <property type="match status" value="1"/>
</dbReference>
<dbReference type="FunFam" id="2.30.42.10:FF:000038">
    <property type="entry name" value="Multiple PDZ domain protein isoform X1"/>
    <property type="match status" value="1"/>
</dbReference>
<feature type="domain" description="PDZ" evidence="10">
    <location>
        <begin position="430"/>
        <end position="516"/>
    </location>
</feature>
<evidence type="ECO:0000256" key="1">
    <source>
        <dbReference type="ARBA" id="ARBA00004221"/>
    </source>
</evidence>
<feature type="domain" description="PDZ" evidence="10">
    <location>
        <begin position="564"/>
        <end position="637"/>
    </location>
</feature>
<evidence type="ECO:0000256" key="3">
    <source>
        <dbReference type="ARBA" id="ARBA00022427"/>
    </source>
</evidence>
<dbReference type="CDD" id="cd06673">
    <property type="entry name" value="PDZ10_MUPP1-PDZ8_PATJ-like"/>
    <property type="match status" value="1"/>
</dbReference>
<keyword evidence="4" id="KW-1003">Cell membrane</keyword>
<feature type="region of interest" description="Disordered" evidence="9">
    <location>
        <begin position="756"/>
        <end position="780"/>
    </location>
</feature>
<feature type="compositionally biased region" description="Polar residues" evidence="9">
    <location>
        <begin position="1239"/>
        <end position="1248"/>
    </location>
</feature>
<evidence type="ECO:0000256" key="9">
    <source>
        <dbReference type="SAM" id="MobiDB-lite"/>
    </source>
</evidence>
<feature type="domain" description="PDZ" evidence="10">
    <location>
        <begin position="64"/>
        <end position="151"/>
    </location>
</feature>
<dbReference type="PANTHER" id="PTHR19964:SF11">
    <property type="entry name" value="INAD-LIKE PROTEIN"/>
    <property type="match status" value="1"/>
</dbReference>
<name>A0A8C5NJC2_JUNHY</name>
<feature type="domain" description="PDZ" evidence="10">
    <location>
        <begin position="177"/>
        <end position="257"/>
    </location>
</feature>
<evidence type="ECO:0000256" key="7">
    <source>
        <dbReference type="ARBA" id="ARBA00022949"/>
    </source>
</evidence>
<evidence type="ECO:0000259" key="10">
    <source>
        <dbReference type="PROSITE" id="PS50106"/>
    </source>
</evidence>
<comment type="subcellular location">
    <subcellularLocation>
        <location evidence="1">Apical cell membrane</location>
    </subcellularLocation>
    <subcellularLocation>
        <location evidence="2">Cell junction</location>
        <location evidence="2">Tight junction</location>
    </subcellularLocation>
</comment>
<feature type="region of interest" description="Disordered" evidence="9">
    <location>
        <begin position="526"/>
        <end position="553"/>
    </location>
</feature>
<evidence type="ECO:0000256" key="8">
    <source>
        <dbReference type="ARBA" id="ARBA00023136"/>
    </source>
</evidence>
<evidence type="ECO:0000256" key="2">
    <source>
        <dbReference type="ARBA" id="ARBA00004435"/>
    </source>
</evidence>
<dbReference type="GO" id="GO:0016324">
    <property type="term" value="C:apical plasma membrane"/>
    <property type="evidence" value="ECO:0007669"/>
    <property type="project" value="UniProtKB-SubCell"/>
</dbReference>
<evidence type="ECO:0000256" key="4">
    <source>
        <dbReference type="ARBA" id="ARBA00022475"/>
    </source>
</evidence>
<reference evidence="11" key="1">
    <citation type="submission" date="2025-08" db="UniProtKB">
        <authorList>
            <consortium name="Ensembl"/>
        </authorList>
    </citation>
    <scope>IDENTIFICATION</scope>
</reference>
<dbReference type="InterPro" id="IPR051342">
    <property type="entry name" value="PDZ_scaffold"/>
</dbReference>
<dbReference type="Ensembl" id="ENSJHYT00000004208.1">
    <property type="protein sequence ID" value="ENSJHYP00000003410.1"/>
    <property type="gene ID" value="ENSJHYG00000002755.1"/>
</dbReference>
<dbReference type="FunFam" id="2.30.42.10:FF:000070">
    <property type="entry name" value="Multiple PDZ domain protein"/>
    <property type="match status" value="1"/>
</dbReference>
<protein>
    <submittedName>
        <fullName evidence="11">PATJ crumbs cell polarity complex component</fullName>
    </submittedName>
</protein>
<dbReference type="CDD" id="cd06669">
    <property type="entry name" value="PDZ5_MUPP1-like"/>
    <property type="match status" value="1"/>
</dbReference>
<evidence type="ECO:0000256" key="5">
    <source>
        <dbReference type="ARBA" id="ARBA00022553"/>
    </source>
</evidence>
<dbReference type="CDD" id="cd06671">
    <property type="entry name" value="PDZ7_MUPP1-PD6_PATJ-like"/>
    <property type="match status" value="1"/>
</dbReference>
<keyword evidence="5" id="KW-0597">Phosphoprotein</keyword>
<evidence type="ECO:0000313" key="12">
    <source>
        <dbReference type="Proteomes" id="UP000694408"/>
    </source>
</evidence>
<dbReference type="Proteomes" id="UP000694408">
    <property type="component" value="Unplaced"/>
</dbReference>
<dbReference type="FunFam" id="2.30.42.10:FF:000058">
    <property type="entry name" value="multiple PDZ domain protein isoform X1"/>
    <property type="match status" value="1"/>
</dbReference>
<proteinExistence type="predicted"/>
<keyword evidence="12" id="KW-1185">Reference proteome</keyword>
<feature type="region of interest" description="Disordered" evidence="9">
    <location>
        <begin position="1031"/>
        <end position="1069"/>
    </location>
</feature>
<feature type="region of interest" description="Disordered" evidence="9">
    <location>
        <begin position="857"/>
        <end position="877"/>
    </location>
</feature>
<feature type="region of interest" description="Disordered" evidence="9">
    <location>
        <begin position="1522"/>
        <end position="1544"/>
    </location>
</feature>
<feature type="compositionally biased region" description="Basic and acidic residues" evidence="9">
    <location>
        <begin position="1040"/>
        <end position="1056"/>
    </location>
</feature>
<dbReference type="FunFam" id="2.30.42.10:FF:000125">
    <property type="entry name" value="PATJ, crumbs cell polarity complex component"/>
    <property type="match status" value="1"/>
</dbReference>
<keyword evidence="8" id="KW-0472">Membrane</keyword>
<feature type="compositionally biased region" description="Polar residues" evidence="9">
    <location>
        <begin position="890"/>
        <end position="900"/>
    </location>
</feature>
<dbReference type="CDD" id="cd06667">
    <property type="entry name" value="PDZ2_MUPP1-like"/>
    <property type="match status" value="1"/>
</dbReference>
<keyword evidence="7" id="KW-0965">Cell junction</keyword>
<organism evidence="11 12">
    <name type="scientific">Junco hyemalis</name>
    <name type="common">Dark-eyed junco</name>
    <dbReference type="NCBI Taxonomy" id="40217"/>
    <lineage>
        <taxon>Eukaryota</taxon>
        <taxon>Metazoa</taxon>
        <taxon>Chordata</taxon>
        <taxon>Craniata</taxon>
        <taxon>Vertebrata</taxon>
        <taxon>Euteleostomi</taxon>
        <taxon>Archelosauria</taxon>
        <taxon>Archosauria</taxon>
        <taxon>Dinosauria</taxon>
        <taxon>Saurischia</taxon>
        <taxon>Theropoda</taxon>
        <taxon>Coelurosauria</taxon>
        <taxon>Aves</taxon>
        <taxon>Neognathae</taxon>
        <taxon>Neoaves</taxon>
        <taxon>Telluraves</taxon>
        <taxon>Australaves</taxon>
        <taxon>Passeriformes</taxon>
        <taxon>Passerellidae</taxon>
        <taxon>Junco</taxon>
    </lineage>
</organism>
<accession>A0A8C5NJC2</accession>
<dbReference type="SMART" id="SM00228">
    <property type="entry name" value="PDZ"/>
    <property type="match status" value="11"/>
</dbReference>
<dbReference type="Pfam" id="PF00595">
    <property type="entry name" value="PDZ"/>
    <property type="match status" value="10"/>
</dbReference>
<dbReference type="SUPFAM" id="SSF50156">
    <property type="entry name" value="PDZ domain-like"/>
    <property type="match status" value="11"/>
</dbReference>
<feature type="compositionally biased region" description="Pro residues" evidence="9">
    <location>
        <begin position="1059"/>
        <end position="1069"/>
    </location>
</feature>
<feature type="region of interest" description="Disordered" evidence="9">
    <location>
        <begin position="1227"/>
        <end position="1282"/>
    </location>
</feature>
<feature type="domain" description="PDZ" evidence="10">
    <location>
        <begin position="1663"/>
        <end position="1746"/>
    </location>
</feature>
<keyword evidence="6" id="KW-0677">Repeat</keyword>
<dbReference type="CDD" id="cd06674">
    <property type="entry name" value="PDZ11_MUPP1-PDZ9_PATJ-like"/>
    <property type="match status" value="1"/>
</dbReference>
<dbReference type="InterPro" id="IPR001478">
    <property type="entry name" value="PDZ"/>
</dbReference>
<keyword evidence="3" id="KW-0796">Tight junction</keyword>
<dbReference type="InterPro" id="IPR036034">
    <property type="entry name" value="PDZ_sf"/>
</dbReference>
<dbReference type="GO" id="GO:0005923">
    <property type="term" value="C:bicellular tight junction"/>
    <property type="evidence" value="ECO:0007669"/>
    <property type="project" value="UniProtKB-SubCell"/>
</dbReference>
<feature type="domain" description="PDZ" evidence="10">
    <location>
        <begin position="293"/>
        <end position="380"/>
    </location>
</feature>
<feature type="domain" description="PDZ" evidence="10">
    <location>
        <begin position="1109"/>
        <end position="1192"/>
    </location>
</feature>
<dbReference type="Gene3D" id="2.30.42.10">
    <property type="match status" value="11"/>
</dbReference>
<dbReference type="FunFam" id="2.30.42.10:FF:000051">
    <property type="entry name" value="Multiple PDZ domain protein isoform X1"/>
    <property type="match status" value="1"/>
</dbReference>
<feature type="region of interest" description="Disordered" evidence="9">
    <location>
        <begin position="890"/>
        <end position="927"/>
    </location>
</feature>
<sequence length="1746" mass="187256">MPPDRPVDFDFTKRGLLVFADKSVTAGTPCTSPAPRASAFTPNLPVNEFNMIIQQMAKGRQIESITIDKPSVGGLGFSVVALKNPSLGEVGIFVKEVQPGSIADRDQRLRENDHILAINCTPLDQNISHQHAIALLQQSTGSLHLVVAREPLQGNSRAALFSDVNPPETIHWGHVEDVELINDGSGLGFGIVGGKSSGVVVRTIVPGGLADRDGRLQTGDHILQIGGTNVQGMSSEQVAQVLRNCGNSVRMIVAREPKCEFMEAPPAPLSWPVSALPSLPNGNDNDNFFDTYDVELIKKNGQSLGITIVGYAGTCDLEPSGIFVKSIIPGSAADHNGQIHVHDKIVAVDGVNIEGFTNQEVVEALRNTGQTVRLTLLRRRPAFALPSEAPSGRGRVPLPPAHELKSKWENLLGPEYEVMVVNVDMPFKDDSELQKYSKLLPIHTLRLGVELDTFDGHHYISSIASDGPAAALGLLQLEDELLEVNGVQLCGRSRREAVTFLKEVPPPFTLVCCRQLCSDGAESWVDEPPVAAASPPEPQVKPEEDFNPEEEEGELALWSPDVKVIELEKDKNGLGFSILDYQDPLDPAGTAIVISSLVPGGVAERSGQILPGDRLVFVNEKHLDGATLAEAVEVLKSVPPGTVSLGICKPLVGDSREEERMHGVETSSIKSSPGSPEPIDNTNFSVILEAPQGFRDEVPFKEELVDEPHVDLGRSFQLAQKDEEYGQECWEMCELLAVGAQEQEREMLVDEEYEEDPDFLKGDDASGAEEAASDRNLDTEPWAEQLEAEETQDLRSSVSLSAKESLEYPFRKEQVCEENAALRSHISGTTCPSSHQKDIFDTETTQAEGKTEMNLGTKLQSDSKGPELAADSEAAGKEALKEENCVLPKSQDSGRVTTLAQPRAASGGELPEREEGEGEETPNFSHWGPPRIVEIFRDPEVSLGISIVGGQTVIKRLKNGEELKGIFIKQVLEDSPAGRTRALKTGDKILEVSGVDLQNATHKEAVDAIKNAANPVVFVVQSLANVPKVVSPAQPKGIKVSKDQDADKENKSDKRKYGAPPPMKLPPPYRALERHHAGEAALGEEEDEDACAEEKIRQRYADLPGELHIIELEKDKNGLGLSLAGNKDRSRMSIFVVGINPDGPAGRDGRMHIGDELLEINNQILYGRSHQNASAIIKTAPSKVKLVFIRSEDAVNQMAVTPFPLPSGSHSAIEDVKCKADTPVVADEREAEEQLPENVLSQVKQPKPSTAAPGSCQESPLEPAAPHLPPEPEGPSRGVFPAALPVDPATCAIVPGQEMTIEISKGRSGLGLSIVGGKDTPLDAIVIHEVYEEGAAARDGRLWAGDQILEVNGIDLRSASHEEAITALRQTPQKVQLVVYRNEAHYKDEENLEIFSVDIQKKTGRGLGLSIAGKRNGSGVFISDIVKGGAADLDGRLIQGDQILSVNGEDMRNASQETVATTLKCAQGLVHLELGRLRAGSWLSSRKTSQNSQASQQSAHSHFHPALAPVLSSLQNFVSTKRSSADTAQRGSGGADTGPRTVEITRGPYDALGVSIAGGKGSPLGDIPIFIAMIQASGVAARTQRLRVGDRIVSINGQPLDGLSHADAVNLLKNAYGSIILQVVADTNISAIASQLESMSTGCSLSPPSEHPSEEPEAPQPKIITLEKGSDGLGFSIVGGYGSPHGDLPIYVKTIFAKGAAADDGRLKRGDQIVAVNGEALEGVTHDQAVAILKRQKGTVTLTVLS</sequence>